<dbReference type="GO" id="GO:0009535">
    <property type="term" value="C:chloroplast thylakoid membrane"/>
    <property type="evidence" value="ECO:0007669"/>
    <property type="project" value="UniProtKB-SubCell"/>
</dbReference>
<evidence type="ECO:0000256" key="8">
    <source>
        <dbReference type="HAMAP-Rule" id="MF_00530"/>
    </source>
</evidence>
<protein>
    <recommendedName>
        <fullName evidence="8 9">ATP synthase epsilon chain, chloroplastic</fullName>
    </recommendedName>
    <alternativeName>
        <fullName evidence="8">ATP synthase F1 sector epsilon subunit</fullName>
    </alternativeName>
    <alternativeName>
        <fullName evidence="8">F-ATPase epsilon subunit</fullName>
    </alternativeName>
</protein>
<evidence type="ECO:0000256" key="5">
    <source>
        <dbReference type="ARBA" id="ARBA00023136"/>
    </source>
</evidence>
<evidence type="ECO:0000256" key="7">
    <source>
        <dbReference type="ARBA" id="ARBA00023310"/>
    </source>
</evidence>
<dbReference type="GO" id="GO:0005524">
    <property type="term" value="F:ATP binding"/>
    <property type="evidence" value="ECO:0007669"/>
    <property type="project" value="UniProtKB-UniRule"/>
</dbReference>
<keyword evidence="9 12" id="KW-0934">Plastid</keyword>
<keyword evidence="4 8" id="KW-0406">Ion transport</keyword>
<evidence type="ECO:0000259" key="10">
    <source>
        <dbReference type="Pfam" id="PF00401"/>
    </source>
</evidence>
<accession>A0A097KQC6</accession>
<dbReference type="HAMAP" id="MF_00530">
    <property type="entry name" value="ATP_synth_epsil_bac"/>
    <property type="match status" value="1"/>
</dbReference>
<evidence type="ECO:0000256" key="6">
    <source>
        <dbReference type="ARBA" id="ARBA00023196"/>
    </source>
</evidence>
<dbReference type="PANTHER" id="PTHR13822">
    <property type="entry name" value="ATP SYNTHASE DELTA/EPSILON CHAIN"/>
    <property type="match status" value="1"/>
</dbReference>
<evidence type="ECO:0000256" key="4">
    <source>
        <dbReference type="ARBA" id="ARBA00023065"/>
    </source>
</evidence>
<dbReference type="Pfam" id="PF02823">
    <property type="entry name" value="ATP-synt_DE_N"/>
    <property type="match status" value="1"/>
</dbReference>
<keyword evidence="8 9" id="KW-0793">Thylakoid</keyword>
<reference evidence="12" key="1">
    <citation type="journal article" date="2014" name="BMC Evol. Biol.">
        <title>Chloroplast phylogenomic analysis resolves deep-level relationships within the green algal class Trebouxiophyceae.</title>
        <authorList>
            <person name="Lemieux C."/>
            <person name="Otis C."/>
            <person name="Turmel M."/>
        </authorList>
    </citation>
    <scope>NUCLEOTIDE SEQUENCE</scope>
</reference>
<gene>
    <name evidence="8 12" type="primary">atpE</name>
</gene>
<keyword evidence="12" id="KW-0150">Chloroplast</keyword>
<proteinExistence type="inferred from homology"/>
<keyword evidence="3 8" id="KW-0813">Transport</keyword>
<evidence type="ECO:0000256" key="2">
    <source>
        <dbReference type="ARBA" id="ARBA00005712"/>
    </source>
</evidence>
<evidence type="ECO:0000256" key="3">
    <source>
        <dbReference type="ARBA" id="ARBA00022448"/>
    </source>
</evidence>
<dbReference type="CDD" id="cd12152">
    <property type="entry name" value="F1-ATPase_delta"/>
    <property type="match status" value="1"/>
</dbReference>
<feature type="domain" description="ATP synthase epsilon subunit C-terminal" evidence="10">
    <location>
        <begin position="87"/>
        <end position="130"/>
    </location>
</feature>
<dbReference type="AlphaFoldDB" id="A0A097KQC6"/>
<dbReference type="InterPro" id="IPR020547">
    <property type="entry name" value="ATP_synth_F1_esu_C"/>
</dbReference>
<evidence type="ECO:0000256" key="9">
    <source>
        <dbReference type="RuleBase" id="RU003655"/>
    </source>
</evidence>
<dbReference type="InterPro" id="IPR020546">
    <property type="entry name" value="ATP_synth_F1_dsu/esu_N"/>
</dbReference>
<feature type="domain" description="ATP synthase F1 complex delta/epsilon subunit N-terminal" evidence="11">
    <location>
        <begin position="3"/>
        <end position="81"/>
    </location>
</feature>
<dbReference type="NCBIfam" id="TIGR01216">
    <property type="entry name" value="ATP_synt_epsi"/>
    <property type="match status" value="1"/>
</dbReference>
<dbReference type="Gene3D" id="6.10.140.480">
    <property type="match status" value="1"/>
</dbReference>
<geneLocation type="chloroplast" evidence="12"/>
<organism evidence="12">
    <name type="scientific">Dicloster acuatus</name>
    <dbReference type="NCBI Taxonomy" id="91190"/>
    <lineage>
        <taxon>Eukaryota</taxon>
        <taxon>Viridiplantae</taxon>
        <taxon>Chlorophyta</taxon>
        <taxon>core chlorophytes</taxon>
        <taxon>Trebouxiophyceae</taxon>
        <taxon>Chlorellales</taxon>
        <taxon>Chlorellaceae</taxon>
        <taxon>Dicloster</taxon>
    </lineage>
</organism>
<evidence type="ECO:0000259" key="11">
    <source>
        <dbReference type="Pfam" id="PF02823"/>
    </source>
</evidence>
<dbReference type="EMBL" id="KM462885">
    <property type="protein sequence ID" value="AIT95388.1"/>
    <property type="molecule type" value="Genomic_DNA"/>
</dbReference>
<dbReference type="RefSeq" id="YP_009106572.1">
    <property type="nucleotide sequence ID" value="NC_025546.1"/>
</dbReference>
<dbReference type="GO" id="GO:0045259">
    <property type="term" value="C:proton-transporting ATP synthase complex"/>
    <property type="evidence" value="ECO:0007669"/>
    <property type="project" value="UniProtKB-KW"/>
</dbReference>
<dbReference type="Pfam" id="PF00401">
    <property type="entry name" value="ATP-synt_DE"/>
    <property type="match status" value="1"/>
</dbReference>
<sequence length="135" mass="15198">MTLQVCIMTPDQIFWNDQAEEIILPTNTGQMGVLSNHAPLITALDIGVTLIRSKSEWIPLALMGGFALIKQNQVTILVNQAESVKTIQPEQAELAFQQAKDKLEQAQGEKQRVEATFVFKRARARYQVVKQLTFK</sequence>
<dbReference type="InterPro" id="IPR001469">
    <property type="entry name" value="ATP_synth_F1_dsu/esu"/>
</dbReference>
<evidence type="ECO:0000313" key="12">
    <source>
        <dbReference type="EMBL" id="AIT95388.1"/>
    </source>
</evidence>
<name>A0A097KQC6_9CHLO</name>
<comment type="subcellular location">
    <subcellularLocation>
        <location evidence="1">Membrane</location>
        <topology evidence="1">Peripheral membrane protein</topology>
    </subcellularLocation>
    <subcellularLocation>
        <location evidence="8">Plastid</location>
        <location evidence="8">Chloroplast thylakoid membrane</location>
        <topology evidence="8">Peripheral membrane protein</topology>
    </subcellularLocation>
</comment>
<keyword evidence="6 8" id="KW-0139">CF(1)</keyword>
<dbReference type="SUPFAM" id="SSF51344">
    <property type="entry name" value="Epsilon subunit of F1F0-ATP synthase N-terminal domain"/>
    <property type="match status" value="1"/>
</dbReference>
<dbReference type="Gene3D" id="2.60.15.10">
    <property type="entry name" value="F0F1 ATP synthase delta/epsilon subunit, N-terminal"/>
    <property type="match status" value="1"/>
</dbReference>
<keyword evidence="7 8" id="KW-0066">ATP synthesis</keyword>
<keyword evidence="5 8" id="KW-0472">Membrane</keyword>
<comment type="subunit">
    <text evidence="8 9">F-type ATPases have 2 components, CF(1) - the catalytic core - and CF(0) - the membrane proton channel. CF(1) has five subunits: alpha(3), beta(3), gamma(1), delta(1), epsilon(1). CF(0) has three main subunits: a, b and c.</text>
</comment>
<dbReference type="GeneID" id="22161049"/>
<keyword evidence="8 9" id="KW-0375">Hydrogen ion transport</keyword>
<comment type="function">
    <text evidence="8 9">Produces ATP from ADP in the presence of a proton gradient across the membrane.</text>
</comment>
<evidence type="ECO:0000256" key="1">
    <source>
        <dbReference type="ARBA" id="ARBA00004170"/>
    </source>
</evidence>
<dbReference type="InterPro" id="IPR036771">
    <property type="entry name" value="ATPsynth_dsu/esu_N"/>
</dbReference>
<dbReference type="PANTHER" id="PTHR13822:SF10">
    <property type="entry name" value="ATP SYNTHASE EPSILON CHAIN, CHLOROPLASTIC"/>
    <property type="match status" value="1"/>
</dbReference>
<comment type="similarity">
    <text evidence="2 8 9">Belongs to the ATPase epsilon chain family.</text>
</comment>
<dbReference type="GO" id="GO:0046933">
    <property type="term" value="F:proton-transporting ATP synthase activity, rotational mechanism"/>
    <property type="evidence" value="ECO:0007669"/>
    <property type="project" value="UniProtKB-UniRule"/>
</dbReference>